<dbReference type="PANTHER" id="PTHR45947:SF3">
    <property type="entry name" value="SULFOQUINOVOSYL TRANSFERASE SQD2"/>
    <property type="match status" value="1"/>
</dbReference>
<dbReference type="CDD" id="cd03794">
    <property type="entry name" value="GT4_WbuB-like"/>
    <property type="match status" value="1"/>
</dbReference>
<keyword evidence="4" id="KW-1185">Reference proteome</keyword>
<evidence type="ECO:0000259" key="2">
    <source>
        <dbReference type="Pfam" id="PF13579"/>
    </source>
</evidence>
<proteinExistence type="predicted"/>
<dbReference type="InterPro" id="IPR050194">
    <property type="entry name" value="Glycosyltransferase_grp1"/>
</dbReference>
<dbReference type="Proteomes" id="UP001359308">
    <property type="component" value="Chromosome"/>
</dbReference>
<dbReference type="InterPro" id="IPR001296">
    <property type="entry name" value="Glyco_trans_1"/>
</dbReference>
<accession>A0ABZ2F3X5</accession>
<dbReference type="Gene3D" id="3.40.50.2000">
    <property type="entry name" value="Glycogen Phosphorylase B"/>
    <property type="match status" value="2"/>
</dbReference>
<evidence type="ECO:0000313" key="3">
    <source>
        <dbReference type="EMBL" id="WWF01036.1"/>
    </source>
</evidence>
<protein>
    <submittedName>
        <fullName evidence="3">Glycosyltransferase WbuB</fullName>
    </submittedName>
</protein>
<dbReference type="SUPFAM" id="SSF53756">
    <property type="entry name" value="UDP-Glycosyltransferase/glycogen phosphorylase"/>
    <property type="match status" value="1"/>
</dbReference>
<evidence type="ECO:0000259" key="1">
    <source>
        <dbReference type="Pfam" id="PF00534"/>
    </source>
</evidence>
<name>A0ABZ2F3X5_METCP</name>
<dbReference type="NCBIfam" id="NF007640">
    <property type="entry name" value="PRK10307.1"/>
    <property type="match status" value="1"/>
</dbReference>
<evidence type="ECO:0000313" key="4">
    <source>
        <dbReference type="Proteomes" id="UP001359308"/>
    </source>
</evidence>
<dbReference type="EMBL" id="CP104311">
    <property type="protein sequence ID" value="WWF01036.1"/>
    <property type="molecule type" value="Genomic_DNA"/>
</dbReference>
<dbReference type="InterPro" id="IPR028098">
    <property type="entry name" value="Glyco_trans_4-like_N"/>
</dbReference>
<sequence>MRILIYSINFAPELTGPGKYTGELAEWLAAHGHQVHVVTAPPYYPEWRVHDGYSGGWYRHTFITVAPSQPASSEPENRAGRKCSFPQGSIRVWRCPLWVPKQPSGPKRLLHLASFAVSSFPVMLRQVWWRPAVVWAVEPPLFCAPTAWLTGRLCGGKSWLHVQDFEVDAAFDLGLLRSGFWRRVVSKIECWLMRRFDRVSTISDKMIQRLSDKGIAEGVLFPNWVDTDRIVPLSVSSPFRCELGIADTDVVALYSGNMGRKQGLELLGDAARLLEGEALGQGEVFGKGALSGETEVRRLLFVFCGNGPGRSELEAECAGLSNVRFLDLQPVERLNDLLNLADIHLLPQRADVADLVMPSKLTGMLASGRPVVATAKPGTQLARVVEGKGIIVDPGDAVALSRAVATLASDLDLRRRLGEAARSYALAHLGKEALLTAFENSLSELAGQ</sequence>
<dbReference type="Pfam" id="PF13579">
    <property type="entry name" value="Glyco_trans_4_4"/>
    <property type="match status" value="1"/>
</dbReference>
<organism evidence="3 4">
    <name type="scientific">Methylococcus capsulatus</name>
    <dbReference type="NCBI Taxonomy" id="414"/>
    <lineage>
        <taxon>Bacteria</taxon>
        <taxon>Pseudomonadati</taxon>
        <taxon>Pseudomonadota</taxon>
        <taxon>Gammaproteobacteria</taxon>
        <taxon>Methylococcales</taxon>
        <taxon>Methylococcaceae</taxon>
        <taxon>Methylococcus</taxon>
    </lineage>
</organism>
<feature type="domain" description="Glycosyltransferase subfamily 4-like N-terminal" evidence="2">
    <location>
        <begin position="15"/>
        <end position="224"/>
    </location>
</feature>
<dbReference type="Pfam" id="PF00534">
    <property type="entry name" value="Glycos_transf_1"/>
    <property type="match status" value="1"/>
</dbReference>
<gene>
    <name evidence="3" type="ORF">N4J17_11215</name>
</gene>
<feature type="domain" description="Glycosyl transferase family 1" evidence="1">
    <location>
        <begin position="242"/>
        <end position="423"/>
    </location>
</feature>
<reference evidence="3 4" key="1">
    <citation type="submission" date="2022-09" db="EMBL/GenBank/DDBJ databases">
        <authorList>
            <person name="Giprobiosintez L."/>
        </authorList>
    </citation>
    <scope>NUCLEOTIDE SEQUENCE [LARGE SCALE GENOMIC DNA]</scope>
    <source>
        <strain evidence="4">VKPM-B-12549 (GBS-15)</strain>
    </source>
</reference>
<dbReference type="RefSeq" id="WP_198323407.1">
    <property type="nucleotide sequence ID" value="NZ_CP104311.1"/>
</dbReference>
<dbReference type="PANTHER" id="PTHR45947">
    <property type="entry name" value="SULFOQUINOVOSYL TRANSFERASE SQD2"/>
    <property type="match status" value="1"/>
</dbReference>